<accession>Q5GQY6</accession>
<gene>
    <name evidence="1" type="ORF">S-PM2p050</name>
</gene>
<dbReference type="RefSeq" id="YP_195084.1">
    <property type="nucleotide sequence ID" value="NC_006820.1"/>
</dbReference>
<dbReference type="EMBL" id="AJ630128">
    <property type="protein sequence ID" value="CAF34114.1"/>
    <property type="molecule type" value="Genomic_DNA"/>
</dbReference>
<evidence type="ECO:0000313" key="2">
    <source>
        <dbReference type="Proteomes" id="UP000000994"/>
    </source>
</evidence>
<sequence>MKINFKSHQITDREVDFTQDDQVRLFEIMKQEFINHITYSRFDSIIHLTKFEQQLYNFCKDYNVDIEYSKDRVAFFTALIKEMKYQ</sequence>
<protein>
    <submittedName>
        <fullName evidence="1">Hypothetical-Protein belonging to T4-LIKE GC: 795</fullName>
    </submittedName>
</protein>
<proteinExistence type="predicted"/>
<reference evidence="1 2" key="2">
    <citation type="journal article" date="2005" name="J. Bacteriol.">
        <title>The genome of S-PM2, a 'photosynthetic' T4-type bacteriophage that infects marine Synechococcus strains.</title>
        <authorList>
            <person name="Mann N.H."/>
            <person name="Clokie M.R."/>
            <person name="Millard A."/>
            <person name="Cook A."/>
            <person name="Wilson W.H."/>
            <person name="Wheatley P.J."/>
            <person name="Letarov A."/>
            <person name="Krisch H.M."/>
        </authorList>
    </citation>
    <scope>NUCLEOTIDE SEQUENCE</scope>
</reference>
<reference evidence="1 2" key="1">
    <citation type="journal article" date="2004" name="Proc. Natl. Acad. Sci. U.S.A.">
        <title>Genetic organization of the psbAD region in phages infecting marine Synechococcus strains.</title>
        <authorList>
            <person name="Millard A."/>
            <person name="Clokie M.R."/>
            <person name="Shub D.A."/>
            <person name="Mann N.H."/>
        </authorList>
    </citation>
    <scope>NUCLEOTIDE SEQUENCE [LARGE SCALE GENOMIC DNA]</scope>
</reference>
<organismHost>
    <name type="scientific">Synechococcus</name>
    <dbReference type="NCBI Taxonomy" id="1129"/>
</organismHost>
<organism evidence="1 2">
    <name type="scientific">Synechococcus phage S-PM2</name>
    <dbReference type="NCBI Taxonomy" id="238854"/>
    <lineage>
        <taxon>Viruses</taxon>
        <taxon>Duplodnaviria</taxon>
        <taxon>Heunggongvirae</taxon>
        <taxon>Uroviricota</taxon>
        <taxon>Caudoviricetes</taxon>
        <taxon>Pantevenvirales</taxon>
        <taxon>Kyanoviridae</taxon>
        <taxon>Nodensvirus</taxon>
        <taxon>Nodensvirus spm2</taxon>
    </lineage>
</organism>
<keyword evidence="2" id="KW-1185">Reference proteome</keyword>
<dbReference type="Proteomes" id="UP000000994">
    <property type="component" value="Segment"/>
</dbReference>
<evidence type="ECO:0000313" key="1">
    <source>
        <dbReference type="EMBL" id="CAF34114.1"/>
    </source>
</evidence>
<dbReference type="KEGG" id="vg:3260369"/>
<dbReference type="GeneID" id="3260369"/>
<name>Q5GQY6_BPSYP</name>